<proteinExistence type="predicted"/>
<organism evidence="3 4">
    <name type="scientific">Halorubrum tibetense</name>
    <dbReference type="NCBI Taxonomy" id="175631"/>
    <lineage>
        <taxon>Archaea</taxon>
        <taxon>Methanobacteriati</taxon>
        <taxon>Methanobacteriota</taxon>
        <taxon>Stenosarchaea group</taxon>
        <taxon>Halobacteria</taxon>
        <taxon>Halobacteriales</taxon>
        <taxon>Haloferacaceae</taxon>
        <taxon>Halorubrum</taxon>
    </lineage>
</organism>
<evidence type="ECO:0000256" key="1">
    <source>
        <dbReference type="SAM" id="MobiDB-lite"/>
    </source>
</evidence>
<name>A0ABD5SAE0_9EURY</name>
<reference evidence="3 4" key="1">
    <citation type="journal article" date="2019" name="Int. J. Syst. Evol. Microbiol.">
        <title>The Global Catalogue of Microorganisms (GCM) 10K type strain sequencing project: providing services to taxonomists for standard genome sequencing and annotation.</title>
        <authorList>
            <consortium name="The Broad Institute Genomics Platform"/>
            <consortium name="The Broad Institute Genome Sequencing Center for Infectious Disease"/>
            <person name="Wu L."/>
            <person name="Ma J."/>
        </authorList>
    </citation>
    <scope>NUCLEOTIDE SEQUENCE [LARGE SCALE GENOMIC DNA]</scope>
    <source>
        <strain evidence="3 4">CGMCC 1.3239</strain>
    </source>
</reference>
<evidence type="ECO:0000256" key="2">
    <source>
        <dbReference type="SAM" id="Phobius"/>
    </source>
</evidence>
<dbReference type="Pfam" id="PF26262">
    <property type="entry name" value="DUF8066"/>
    <property type="match status" value="1"/>
</dbReference>
<dbReference type="Proteomes" id="UP001596442">
    <property type="component" value="Unassembled WGS sequence"/>
</dbReference>
<dbReference type="AlphaFoldDB" id="A0ABD5SAE0"/>
<dbReference type="RefSeq" id="WP_379780967.1">
    <property type="nucleotide sequence ID" value="NZ_JBHSWW010000092.1"/>
</dbReference>
<evidence type="ECO:0000313" key="4">
    <source>
        <dbReference type="Proteomes" id="UP001596442"/>
    </source>
</evidence>
<comment type="caution">
    <text evidence="3">The sequence shown here is derived from an EMBL/GenBank/DDBJ whole genome shotgun (WGS) entry which is preliminary data.</text>
</comment>
<keyword evidence="4" id="KW-1185">Reference proteome</keyword>
<feature type="compositionally biased region" description="Basic and acidic residues" evidence="1">
    <location>
        <begin position="76"/>
        <end position="94"/>
    </location>
</feature>
<accession>A0ABD5SAE0</accession>
<dbReference type="InterPro" id="IPR058379">
    <property type="entry name" value="DUF8066"/>
</dbReference>
<evidence type="ECO:0000313" key="3">
    <source>
        <dbReference type="EMBL" id="MFC6753399.1"/>
    </source>
</evidence>
<feature type="transmembrane region" description="Helical" evidence="2">
    <location>
        <begin position="20"/>
        <end position="46"/>
    </location>
</feature>
<keyword evidence="2" id="KW-0812">Transmembrane</keyword>
<gene>
    <name evidence="3" type="ORF">ACFQEU_07965</name>
</gene>
<sequence length="110" mass="11730">MVHDPLSPGEAARTPLGIGLLGISLLTFVYSLVIVGQILVGFWSLVALGGAYLTYRTLAVADSFADAAQRYAAVREREAEADEADRASSPDGRGEMGASRTTSRLTEREE</sequence>
<keyword evidence="2" id="KW-0472">Membrane</keyword>
<protein>
    <recommendedName>
        <fullName evidence="5">Zinc ribbon domain-containing protein</fullName>
    </recommendedName>
</protein>
<feature type="region of interest" description="Disordered" evidence="1">
    <location>
        <begin position="76"/>
        <end position="110"/>
    </location>
</feature>
<evidence type="ECO:0008006" key="5">
    <source>
        <dbReference type="Google" id="ProtNLM"/>
    </source>
</evidence>
<dbReference type="EMBL" id="JBHSWW010000092">
    <property type="protein sequence ID" value="MFC6753399.1"/>
    <property type="molecule type" value="Genomic_DNA"/>
</dbReference>
<keyword evidence="2" id="KW-1133">Transmembrane helix</keyword>